<proteinExistence type="predicted"/>
<name>A0ABV7LLI5_9GAMM</name>
<dbReference type="EMBL" id="JBHRUG010000013">
    <property type="protein sequence ID" value="MFC3283055.1"/>
    <property type="molecule type" value="Genomic_DNA"/>
</dbReference>
<evidence type="ECO:0000313" key="1">
    <source>
        <dbReference type="EMBL" id="MFC3283055.1"/>
    </source>
</evidence>
<organism evidence="1 2">
    <name type="scientific">Litchfieldella rifensis</name>
    <dbReference type="NCBI Taxonomy" id="762643"/>
    <lineage>
        <taxon>Bacteria</taxon>
        <taxon>Pseudomonadati</taxon>
        <taxon>Pseudomonadota</taxon>
        <taxon>Gammaproteobacteria</taxon>
        <taxon>Oceanospirillales</taxon>
        <taxon>Halomonadaceae</taxon>
        <taxon>Litchfieldella</taxon>
    </lineage>
</organism>
<dbReference type="Proteomes" id="UP001595579">
    <property type="component" value="Unassembled WGS sequence"/>
</dbReference>
<comment type="caution">
    <text evidence="1">The sequence shown here is derived from an EMBL/GenBank/DDBJ whole genome shotgun (WGS) entry which is preliminary data.</text>
</comment>
<dbReference type="RefSeq" id="WP_386772129.1">
    <property type="nucleotide sequence ID" value="NZ_JBHRUG010000013.1"/>
</dbReference>
<keyword evidence="2" id="KW-1185">Reference proteome</keyword>
<evidence type="ECO:0000313" key="2">
    <source>
        <dbReference type="Proteomes" id="UP001595579"/>
    </source>
</evidence>
<gene>
    <name evidence="1" type="ORF">ACFOEV_05455</name>
</gene>
<accession>A0ABV7LLI5</accession>
<sequence length="92" mass="9943">MNEHVEKAPVPLEMMRRYLKRALCAGLVGLEGGAQYPRHGLSMAMELSAFLHQCSFVGIGADSCEVSFSFVVGIVGRAASPFSLTSHLFGLR</sequence>
<protein>
    <submittedName>
        <fullName evidence="1">Uncharacterized protein</fullName>
    </submittedName>
</protein>
<reference evidence="2" key="1">
    <citation type="journal article" date="2019" name="Int. J. Syst. Evol. Microbiol.">
        <title>The Global Catalogue of Microorganisms (GCM) 10K type strain sequencing project: providing services to taxonomists for standard genome sequencing and annotation.</title>
        <authorList>
            <consortium name="The Broad Institute Genomics Platform"/>
            <consortium name="The Broad Institute Genome Sequencing Center for Infectious Disease"/>
            <person name="Wu L."/>
            <person name="Ma J."/>
        </authorList>
    </citation>
    <scope>NUCLEOTIDE SEQUENCE [LARGE SCALE GENOMIC DNA]</scope>
    <source>
        <strain evidence="2">CECT 7698</strain>
    </source>
</reference>